<comment type="similarity">
    <text evidence="13">Belongs to the two pore domain potassium channel (TC 1.A.1.8) family.</text>
</comment>
<evidence type="ECO:0000256" key="3">
    <source>
        <dbReference type="ARBA" id="ARBA00022475"/>
    </source>
</evidence>
<dbReference type="OrthoDB" id="297496at2759"/>
<reference evidence="18" key="1">
    <citation type="submission" date="2012-12" db="EMBL/GenBank/DDBJ databases">
        <authorList>
            <person name="Hellsten U."/>
            <person name="Grimwood J."/>
            <person name="Chapman J.A."/>
            <person name="Shapiro H."/>
            <person name="Aerts A."/>
            <person name="Otillar R.P."/>
            <person name="Terry A.Y."/>
            <person name="Boore J.L."/>
            <person name="Simakov O."/>
            <person name="Marletaz F."/>
            <person name="Cho S.-J."/>
            <person name="Edsinger-Gonzales E."/>
            <person name="Havlak P."/>
            <person name="Kuo D.-H."/>
            <person name="Larsson T."/>
            <person name="Lv J."/>
            <person name="Arendt D."/>
            <person name="Savage R."/>
            <person name="Osoegawa K."/>
            <person name="de Jong P."/>
            <person name="Lindberg D.R."/>
            <person name="Seaver E.C."/>
            <person name="Weisblat D.A."/>
            <person name="Putnam N.H."/>
            <person name="Grigoriev I.V."/>
            <person name="Rokhsar D.S."/>
        </authorList>
    </citation>
    <scope>NUCLEOTIDE SEQUENCE</scope>
    <source>
        <strain evidence="18">I ESC-2004</strain>
    </source>
</reference>
<accession>X2BA22</accession>
<dbReference type="HOGENOM" id="CLU_022504_1_0_1"/>
<evidence type="ECO:0000256" key="8">
    <source>
        <dbReference type="ARBA" id="ARBA00023157"/>
    </source>
</evidence>
<dbReference type="PANTHER" id="PTHR11003:SF330">
    <property type="entry name" value="POTASSIUM CHANNEL DOMAIN-CONTAINING PROTEIN"/>
    <property type="match status" value="1"/>
</dbReference>
<dbReference type="InterPro" id="IPR003976">
    <property type="entry name" value="2pore_dom_K_chnl_TREK"/>
</dbReference>
<keyword evidence="3" id="KW-1003">Cell membrane</keyword>
<keyword evidence="9 13" id="KW-0407">Ion channel</keyword>
<dbReference type="InterPro" id="IPR013099">
    <property type="entry name" value="K_chnl_dom"/>
</dbReference>
<evidence type="ECO:0000256" key="9">
    <source>
        <dbReference type="ARBA" id="ARBA00023303"/>
    </source>
</evidence>
<evidence type="ECO:0000259" key="16">
    <source>
        <dbReference type="Pfam" id="PF07885"/>
    </source>
</evidence>
<keyword evidence="7 14" id="KW-0472">Membrane</keyword>
<dbReference type="PRINTS" id="PR01499">
    <property type="entry name" value="TREKCHANNEL"/>
</dbReference>
<evidence type="ECO:0000256" key="2">
    <source>
        <dbReference type="ARBA" id="ARBA00022448"/>
    </source>
</evidence>
<keyword evidence="15" id="KW-0732">Signal</keyword>
<evidence type="ECO:0000256" key="15">
    <source>
        <dbReference type="SAM" id="SignalP"/>
    </source>
</evidence>
<keyword evidence="8" id="KW-1015">Disulfide bond</keyword>
<dbReference type="PRINTS" id="PR01333">
    <property type="entry name" value="2POREKCHANEL"/>
</dbReference>
<keyword evidence="18" id="KW-1185">Reference proteome</keyword>
<evidence type="ECO:0000256" key="12">
    <source>
        <dbReference type="ARBA" id="ARBA00044691"/>
    </source>
</evidence>
<evidence type="ECO:0000256" key="14">
    <source>
        <dbReference type="SAM" id="Phobius"/>
    </source>
</evidence>
<dbReference type="EnsemblMetazoa" id="CapteT85266">
    <property type="protein sequence ID" value="CapteP85266"/>
    <property type="gene ID" value="CapteG85266"/>
</dbReference>
<comment type="catalytic activity">
    <reaction evidence="10">
        <text>K(+)(in) = K(+)(out)</text>
        <dbReference type="Rhea" id="RHEA:29463"/>
        <dbReference type="ChEBI" id="CHEBI:29103"/>
    </reaction>
</comment>
<dbReference type="EMBL" id="AMQN01006671">
    <property type="status" value="NOT_ANNOTATED_CDS"/>
    <property type="molecule type" value="Genomic_DNA"/>
</dbReference>
<evidence type="ECO:0000256" key="13">
    <source>
        <dbReference type="RuleBase" id="RU003857"/>
    </source>
</evidence>
<reference evidence="17" key="3">
    <citation type="submission" date="2015-06" db="UniProtKB">
        <authorList>
            <consortium name="EnsemblMetazoa"/>
        </authorList>
    </citation>
    <scope>IDENTIFICATION</scope>
</reference>
<evidence type="ECO:0000313" key="17">
    <source>
        <dbReference type="EnsemblMetazoa" id="CapteP85266"/>
    </source>
</evidence>
<sequence length="244" mass="27549">MSVMVVVYLVFGGICFHFLESEHEEETKQGSGEFMQRILDEKQCLTAEELQELIKFTIEVYESGVQPLNTTTSTSWDIFSSVFFSATVITTIGYGNISPSTSGGRIFFVFYAFFGIPLCLILLSGWGDKLTRATIKLNNRLNKNRCPQKPAVGKTLRTAITILLGLFLFFFVPSIIFTLLENWSYAEALYYAFVTLTTIGFGDFVPAQSDDHQARWLYKISIGVWIFIGLAWLATVISQLQDLF</sequence>
<feature type="transmembrane region" description="Helical" evidence="14">
    <location>
        <begin position="217"/>
        <end position="237"/>
    </location>
</feature>
<reference evidence="18" key="2">
    <citation type="journal article" date="2013" name="Nature">
        <title>Insights into bilaterian evolution from three spiralian genomes.</title>
        <authorList>
            <person name="Simakov O."/>
            <person name="Marletaz F."/>
            <person name="Cho S.J."/>
            <person name="Edsinger-Gonzales E."/>
            <person name="Havlak P."/>
            <person name="Hellsten U."/>
            <person name="Kuo D.H."/>
            <person name="Larsson T."/>
            <person name="Lv J."/>
            <person name="Arendt D."/>
            <person name="Savage R."/>
            <person name="Osoegawa K."/>
            <person name="de Jong P."/>
            <person name="Grimwood J."/>
            <person name="Chapman J.A."/>
            <person name="Shapiro H."/>
            <person name="Aerts A."/>
            <person name="Otillar R.P."/>
            <person name="Terry A.Y."/>
            <person name="Boore J.L."/>
            <person name="Grigoriev I.V."/>
            <person name="Lindberg D.R."/>
            <person name="Seaver E.C."/>
            <person name="Weisblat D.A."/>
            <person name="Putnam N.H."/>
            <person name="Rokhsar D.S."/>
        </authorList>
    </citation>
    <scope>NUCLEOTIDE SEQUENCE</scope>
    <source>
        <strain evidence="18">I ESC-2004</strain>
    </source>
</reference>
<dbReference type="OMA" id="FCVTVTT"/>
<keyword evidence="2 13" id="KW-0813">Transport</keyword>
<comment type="subcellular location">
    <subcellularLocation>
        <location evidence="1">Cell membrane</location>
        <topology evidence="1">Multi-pass membrane protein</topology>
    </subcellularLocation>
</comment>
<feature type="domain" description="Potassium channel" evidence="16">
    <location>
        <begin position="70"/>
        <end position="131"/>
    </location>
</feature>
<evidence type="ECO:0000313" key="18">
    <source>
        <dbReference type="Proteomes" id="UP000014760"/>
    </source>
</evidence>
<comment type="catalytic activity">
    <reaction evidence="11">
        <text>Rb(+)(in) = Rb(+)(out)</text>
        <dbReference type="Rhea" id="RHEA:78547"/>
        <dbReference type="ChEBI" id="CHEBI:49847"/>
    </reaction>
</comment>
<keyword evidence="6 13" id="KW-0406">Ion transport</keyword>
<evidence type="ECO:0000256" key="10">
    <source>
        <dbReference type="ARBA" id="ARBA00034430"/>
    </source>
</evidence>
<dbReference type="InterPro" id="IPR003280">
    <property type="entry name" value="2pore_dom_K_chnl"/>
</dbReference>
<feature type="signal peptide" evidence="15">
    <location>
        <begin position="1"/>
        <end position="21"/>
    </location>
</feature>
<dbReference type="STRING" id="283909.R7UXG7"/>
<keyword evidence="5 14" id="KW-1133">Transmembrane helix</keyword>
<name>X2BA22_CAPTE</name>
<dbReference type="SUPFAM" id="SSF81324">
    <property type="entry name" value="Voltage-gated potassium channels"/>
    <property type="match status" value="2"/>
</dbReference>
<protein>
    <recommendedName>
        <fullName evidence="16">Potassium channel domain-containing protein</fullName>
    </recommendedName>
</protein>
<evidence type="ECO:0000256" key="5">
    <source>
        <dbReference type="ARBA" id="ARBA00022989"/>
    </source>
</evidence>
<feature type="transmembrane region" description="Helical" evidence="14">
    <location>
        <begin position="155"/>
        <end position="176"/>
    </location>
</feature>
<evidence type="ECO:0000256" key="7">
    <source>
        <dbReference type="ARBA" id="ARBA00023136"/>
    </source>
</evidence>
<dbReference type="Gene3D" id="1.10.287.70">
    <property type="match status" value="1"/>
</dbReference>
<evidence type="ECO:0000256" key="11">
    <source>
        <dbReference type="ARBA" id="ARBA00044657"/>
    </source>
</evidence>
<organism evidence="17 18">
    <name type="scientific">Capitella teleta</name>
    <name type="common">Polychaete worm</name>
    <dbReference type="NCBI Taxonomy" id="283909"/>
    <lineage>
        <taxon>Eukaryota</taxon>
        <taxon>Metazoa</taxon>
        <taxon>Spiralia</taxon>
        <taxon>Lophotrochozoa</taxon>
        <taxon>Annelida</taxon>
        <taxon>Polychaeta</taxon>
        <taxon>Sedentaria</taxon>
        <taxon>Scolecida</taxon>
        <taxon>Capitellidae</taxon>
        <taxon>Capitella</taxon>
    </lineage>
</organism>
<keyword evidence="4 13" id="KW-0812">Transmembrane</keyword>
<feature type="transmembrane region" description="Helical" evidence="14">
    <location>
        <begin position="188"/>
        <end position="205"/>
    </location>
</feature>
<evidence type="ECO:0000256" key="6">
    <source>
        <dbReference type="ARBA" id="ARBA00023065"/>
    </source>
</evidence>
<dbReference type="Proteomes" id="UP000014760">
    <property type="component" value="Unassembled WGS sequence"/>
</dbReference>
<proteinExistence type="inferred from homology"/>
<feature type="domain" description="Potassium channel" evidence="16">
    <location>
        <begin position="167"/>
        <end position="243"/>
    </location>
</feature>
<feature type="chain" id="PRO_5046724754" description="Potassium channel domain-containing protein" evidence="15">
    <location>
        <begin position="22"/>
        <end position="244"/>
    </location>
</feature>
<evidence type="ECO:0000256" key="4">
    <source>
        <dbReference type="ARBA" id="ARBA00022692"/>
    </source>
</evidence>
<comment type="catalytic activity">
    <reaction evidence="12">
        <text>Cs(+)(in) = Cs(+)(out)</text>
        <dbReference type="Rhea" id="RHEA:78555"/>
        <dbReference type="ChEBI" id="CHEBI:49547"/>
    </reaction>
</comment>
<dbReference type="PANTHER" id="PTHR11003">
    <property type="entry name" value="POTASSIUM CHANNEL, SUBFAMILY K"/>
    <property type="match status" value="1"/>
</dbReference>
<evidence type="ECO:0000256" key="1">
    <source>
        <dbReference type="ARBA" id="ARBA00004651"/>
    </source>
</evidence>
<dbReference type="Pfam" id="PF07885">
    <property type="entry name" value="Ion_trans_2"/>
    <property type="match status" value="2"/>
</dbReference>
<feature type="transmembrane region" description="Helical" evidence="14">
    <location>
        <begin position="106"/>
        <end position="126"/>
    </location>
</feature>